<keyword evidence="1" id="KW-0472">Membrane</keyword>
<evidence type="ECO:0000313" key="3">
    <source>
        <dbReference type="Proteomes" id="UP000294862"/>
    </source>
</evidence>
<feature type="transmembrane region" description="Helical" evidence="1">
    <location>
        <begin position="113"/>
        <end position="130"/>
    </location>
</feature>
<dbReference type="RefSeq" id="WP_131997532.1">
    <property type="nucleotide sequence ID" value="NZ_SLWQ01000005.1"/>
</dbReference>
<dbReference type="Proteomes" id="UP000294862">
    <property type="component" value="Unassembled WGS sequence"/>
</dbReference>
<dbReference type="OrthoDB" id="9786473at2"/>
<gene>
    <name evidence="2" type="ORF">EV148_10517</name>
</gene>
<evidence type="ECO:0000256" key="1">
    <source>
        <dbReference type="SAM" id="Phobius"/>
    </source>
</evidence>
<sequence>MKRWIDIRLAYPASLLASFAAIWLALAWRPWYRQDWLLENALVLLVLPLLIAGARRSRLSNAAYTCLFVFLCAHEIGAHYTYSMVPYDETFRSLSGHSLNEYLGFRRNHFDRLVHFMFGLLLLPATSEMLNARVRMRGAWAFILPILVVEASSAIFELVEWAAALTFGGDLGQAYLGTQGDVWDAQWDMALALLGAVVAQSVRCLGMQHRSRGSPGALLALRHALRFHGPL</sequence>
<proteinExistence type="predicted"/>
<dbReference type="InterPro" id="IPR014509">
    <property type="entry name" value="YjdF-like"/>
</dbReference>
<feature type="transmembrane region" description="Helical" evidence="1">
    <location>
        <begin position="61"/>
        <end position="82"/>
    </location>
</feature>
<dbReference type="AlphaFoldDB" id="A0A4R2I7B0"/>
<feature type="transmembrane region" description="Helical" evidence="1">
    <location>
        <begin position="37"/>
        <end position="54"/>
    </location>
</feature>
<dbReference type="Pfam" id="PF09997">
    <property type="entry name" value="DUF2238"/>
    <property type="match status" value="1"/>
</dbReference>
<comment type="caution">
    <text evidence="2">The sequence shown here is derived from an EMBL/GenBank/DDBJ whole genome shotgun (WGS) entry which is preliminary data.</text>
</comment>
<dbReference type="EMBL" id="SLWQ01000005">
    <property type="protein sequence ID" value="TCO40223.1"/>
    <property type="molecule type" value="Genomic_DNA"/>
</dbReference>
<feature type="transmembrane region" description="Helical" evidence="1">
    <location>
        <begin position="9"/>
        <end position="31"/>
    </location>
</feature>
<keyword evidence="1" id="KW-0812">Transmembrane</keyword>
<accession>A0A4R2I7B0</accession>
<reference evidence="2 3" key="1">
    <citation type="journal article" date="2015" name="Stand. Genomic Sci.">
        <title>Genomic Encyclopedia of Bacterial and Archaeal Type Strains, Phase III: the genomes of soil and plant-associated and newly described type strains.</title>
        <authorList>
            <person name="Whitman W.B."/>
            <person name="Woyke T."/>
            <person name="Klenk H.P."/>
            <person name="Zhou Y."/>
            <person name="Lilburn T.G."/>
            <person name="Beck B.J."/>
            <person name="De Vos P."/>
            <person name="Vandamme P."/>
            <person name="Eisen J.A."/>
            <person name="Garrity G."/>
            <person name="Hugenholtz P."/>
            <person name="Kyrpides N.C."/>
        </authorList>
    </citation>
    <scope>NUCLEOTIDE SEQUENCE [LARGE SCALE GENOMIC DNA]</scope>
    <source>
        <strain evidence="2 3">A3</strain>
    </source>
</reference>
<name>A0A4R2I7B0_9GAMM</name>
<protein>
    <submittedName>
        <fullName evidence="2">Putative membrane protein</fullName>
    </submittedName>
</protein>
<keyword evidence="1" id="KW-1133">Transmembrane helix</keyword>
<feature type="transmembrane region" description="Helical" evidence="1">
    <location>
        <begin position="142"/>
        <end position="167"/>
    </location>
</feature>
<dbReference type="PIRSF" id="PIRSF020606">
    <property type="entry name" value="UCP020606"/>
    <property type="match status" value="1"/>
</dbReference>
<organism evidence="2 3">
    <name type="scientific">Dokdonella fugitiva</name>
    <dbReference type="NCBI Taxonomy" id="328517"/>
    <lineage>
        <taxon>Bacteria</taxon>
        <taxon>Pseudomonadati</taxon>
        <taxon>Pseudomonadota</taxon>
        <taxon>Gammaproteobacteria</taxon>
        <taxon>Lysobacterales</taxon>
        <taxon>Rhodanobacteraceae</taxon>
        <taxon>Dokdonella</taxon>
    </lineage>
</organism>
<evidence type="ECO:0000313" key="2">
    <source>
        <dbReference type="EMBL" id="TCO40223.1"/>
    </source>
</evidence>
<dbReference type="InterPro" id="IPR058534">
    <property type="entry name" value="YjdF"/>
</dbReference>
<keyword evidence="3" id="KW-1185">Reference proteome</keyword>